<dbReference type="EMBL" id="VXPY01000077">
    <property type="protein sequence ID" value="MYD90765.1"/>
    <property type="molecule type" value="Genomic_DNA"/>
</dbReference>
<keyword evidence="6 7" id="KW-0472">Membrane</keyword>
<keyword evidence="2 7" id="KW-0813">Transport</keyword>
<name>A0A6B1DVF0_9CHLR</name>
<dbReference type="SUPFAM" id="SSF161098">
    <property type="entry name" value="MetI-like"/>
    <property type="match status" value="1"/>
</dbReference>
<dbReference type="InterPro" id="IPR000515">
    <property type="entry name" value="MetI-like"/>
</dbReference>
<evidence type="ECO:0000256" key="1">
    <source>
        <dbReference type="ARBA" id="ARBA00004651"/>
    </source>
</evidence>
<dbReference type="PANTHER" id="PTHR43744">
    <property type="entry name" value="ABC TRANSPORTER PERMEASE PROTEIN MG189-RELATED-RELATED"/>
    <property type="match status" value="1"/>
</dbReference>
<feature type="transmembrane region" description="Helical" evidence="7">
    <location>
        <begin position="92"/>
        <end position="116"/>
    </location>
</feature>
<evidence type="ECO:0000256" key="2">
    <source>
        <dbReference type="ARBA" id="ARBA00022448"/>
    </source>
</evidence>
<dbReference type="AlphaFoldDB" id="A0A6B1DVF0"/>
<evidence type="ECO:0000256" key="7">
    <source>
        <dbReference type="RuleBase" id="RU363032"/>
    </source>
</evidence>
<dbReference type="GO" id="GO:0005886">
    <property type="term" value="C:plasma membrane"/>
    <property type="evidence" value="ECO:0007669"/>
    <property type="project" value="UniProtKB-SubCell"/>
</dbReference>
<gene>
    <name evidence="9" type="ORF">F4Y08_10590</name>
</gene>
<feature type="transmembrane region" description="Helical" evidence="7">
    <location>
        <begin position="123"/>
        <end position="144"/>
    </location>
</feature>
<feature type="transmembrane region" description="Helical" evidence="7">
    <location>
        <begin position="200"/>
        <end position="221"/>
    </location>
</feature>
<feature type="domain" description="ABC transmembrane type-1" evidence="8">
    <location>
        <begin position="88"/>
        <end position="279"/>
    </location>
</feature>
<proteinExistence type="inferred from homology"/>
<dbReference type="GO" id="GO:0055085">
    <property type="term" value="P:transmembrane transport"/>
    <property type="evidence" value="ECO:0007669"/>
    <property type="project" value="InterPro"/>
</dbReference>
<keyword evidence="4 7" id="KW-0812">Transmembrane</keyword>
<feature type="transmembrane region" description="Helical" evidence="7">
    <location>
        <begin position="258"/>
        <end position="278"/>
    </location>
</feature>
<dbReference type="Pfam" id="PF00528">
    <property type="entry name" value="BPD_transp_1"/>
    <property type="match status" value="1"/>
</dbReference>
<accession>A0A6B1DVF0</accession>
<comment type="caution">
    <text evidence="9">The sequence shown here is derived from an EMBL/GenBank/DDBJ whole genome shotgun (WGS) entry which is preliminary data.</text>
</comment>
<comment type="similarity">
    <text evidence="7">Belongs to the binding-protein-dependent transport system permease family.</text>
</comment>
<dbReference type="InterPro" id="IPR035906">
    <property type="entry name" value="MetI-like_sf"/>
</dbReference>
<keyword evidence="5 7" id="KW-1133">Transmembrane helix</keyword>
<evidence type="ECO:0000256" key="5">
    <source>
        <dbReference type="ARBA" id="ARBA00022989"/>
    </source>
</evidence>
<sequence>MSTISTSDTTSALTLRPSRTRQPRHVSNFVVSMVLVLLVILTLYPFVFMAITSTKSYAQFLHSYWIPAWPPHIVENYVAAWNQTRGYLLNTIYVGVLTVVGFLFTTTLAAFVFARFRFPGKEILFGSLMILMMIPQILQLIPAFMWVRKLQLLNTYWVLILPYIAGGQAYAVFILRTFFSSLPQGLFDAARIDGARDFQTYYMVALPLSKGILATLAILRVQQVWNDLIWPLITLADDSKRTITVGLYYFQGETQTQYGAMFAGYLIASVPLFLLFLVGMKQFMAGVTSGAIKA</sequence>
<protein>
    <submittedName>
        <fullName evidence="9">Carbohydrate ABC transporter permease</fullName>
    </submittedName>
</protein>
<keyword evidence="3" id="KW-1003">Cell membrane</keyword>
<evidence type="ECO:0000256" key="3">
    <source>
        <dbReference type="ARBA" id="ARBA00022475"/>
    </source>
</evidence>
<dbReference type="CDD" id="cd06261">
    <property type="entry name" value="TM_PBP2"/>
    <property type="match status" value="1"/>
</dbReference>
<evidence type="ECO:0000256" key="6">
    <source>
        <dbReference type="ARBA" id="ARBA00023136"/>
    </source>
</evidence>
<dbReference type="PROSITE" id="PS50928">
    <property type="entry name" value="ABC_TM1"/>
    <property type="match status" value="1"/>
</dbReference>
<evidence type="ECO:0000256" key="4">
    <source>
        <dbReference type="ARBA" id="ARBA00022692"/>
    </source>
</evidence>
<feature type="transmembrane region" description="Helical" evidence="7">
    <location>
        <begin position="156"/>
        <end position="179"/>
    </location>
</feature>
<dbReference type="Gene3D" id="1.10.3720.10">
    <property type="entry name" value="MetI-like"/>
    <property type="match status" value="1"/>
</dbReference>
<evidence type="ECO:0000259" key="8">
    <source>
        <dbReference type="PROSITE" id="PS50928"/>
    </source>
</evidence>
<reference evidence="9" key="1">
    <citation type="submission" date="2019-09" db="EMBL/GenBank/DDBJ databases">
        <title>Characterisation of the sponge microbiome using genome-centric metagenomics.</title>
        <authorList>
            <person name="Engelberts J.P."/>
            <person name="Robbins S.J."/>
            <person name="De Goeij J.M."/>
            <person name="Aranda M."/>
            <person name="Bell S.C."/>
            <person name="Webster N.S."/>
        </authorList>
    </citation>
    <scope>NUCLEOTIDE SEQUENCE</scope>
    <source>
        <strain evidence="9">SB0662_bin_9</strain>
    </source>
</reference>
<comment type="subcellular location">
    <subcellularLocation>
        <location evidence="1 7">Cell membrane</location>
        <topology evidence="1 7">Multi-pass membrane protein</topology>
    </subcellularLocation>
</comment>
<dbReference type="PANTHER" id="PTHR43744:SF8">
    <property type="entry name" value="SN-GLYCEROL-3-PHOSPHATE TRANSPORT SYSTEM PERMEASE PROTEIN UGPE"/>
    <property type="match status" value="1"/>
</dbReference>
<feature type="transmembrane region" description="Helical" evidence="7">
    <location>
        <begin position="26"/>
        <end position="51"/>
    </location>
</feature>
<organism evidence="9">
    <name type="scientific">Caldilineaceae bacterium SB0662_bin_9</name>
    <dbReference type="NCBI Taxonomy" id="2605258"/>
    <lineage>
        <taxon>Bacteria</taxon>
        <taxon>Bacillati</taxon>
        <taxon>Chloroflexota</taxon>
        <taxon>Caldilineae</taxon>
        <taxon>Caldilineales</taxon>
        <taxon>Caldilineaceae</taxon>
    </lineage>
</organism>
<evidence type="ECO:0000313" key="9">
    <source>
        <dbReference type="EMBL" id="MYD90765.1"/>
    </source>
</evidence>